<protein>
    <submittedName>
        <fullName evidence="1">Uncharacterized protein</fullName>
    </submittedName>
</protein>
<dbReference type="InParanoid" id="A0A3Q7H232"/>
<proteinExistence type="predicted"/>
<dbReference type="AlphaFoldDB" id="A0A3Q7H232"/>
<dbReference type="Proteomes" id="UP000004994">
    <property type="component" value="Chromosome 6"/>
</dbReference>
<reference evidence="1" key="2">
    <citation type="submission" date="2019-01" db="UniProtKB">
        <authorList>
            <consortium name="EnsemblPlants"/>
        </authorList>
    </citation>
    <scope>IDENTIFICATION</scope>
    <source>
        <strain evidence="1">cv. Heinz 1706</strain>
    </source>
</reference>
<organism evidence="1">
    <name type="scientific">Solanum lycopersicum</name>
    <name type="common">Tomato</name>
    <name type="synonym">Lycopersicon esculentum</name>
    <dbReference type="NCBI Taxonomy" id="4081"/>
    <lineage>
        <taxon>Eukaryota</taxon>
        <taxon>Viridiplantae</taxon>
        <taxon>Streptophyta</taxon>
        <taxon>Embryophyta</taxon>
        <taxon>Tracheophyta</taxon>
        <taxon>Spermatophyta</taxon>
        <taxon>Magnoliopsida</taxon>
        <taxon>eudicotyledons</taxon>
        <taxon>Gunneridae</taxon>
        <taxon>Pentapetalae</taxon>
        <taxon>asterids</taxon>
        <taxon>lamiids</taxon>
        <taxon>Solanales</taxon>
        <taxon>Solanaceae</taxon>
        <taxon>Solanoideae</taxon>
        <taxon>Solaneae</taxon>
        <taxon>Solanum</taxon>
        <taxon>Solanum subgen. Lycopersicon</taxon>
    </lineage>
</organism>
<keyword evidence="2" id="KW-1185">Reference proteome</keyword>
<sequence length="95" mass="10198">MTPPPAIVPLIRVSSSSSPRMASCKCLGVILFTLRSLLALPANSRTSAVSRVNSCCCSNPAMGRGSGLELTLIDQKMMSPLKIFDESKKFKVPKE</sequence>
<name>A0A3Q7H232_SOLLC</name>
<reference evidence="1" key="1">
    <citation type="journal article" date="2012" name="Nature">
        <title>The tomato genome sequence provides insights into fleshy fruit evolution.</title>
        <authorList>
            <consortium name="Tomato Genome Consortium"/>
        </authorList>
    </citation>
    <scope>NUCLEOTIDE SEQUENCE [LARGE SCALE GENOMIC DNA]</scope>
    <source>
        <strain evidence="1">cv. Heinz 1706</strain>
    </source>
</reference>
<accession>A0A3Q7H232</accession>
<evidence type="ECO:0000313" key="1">
    <source>
        <dbReference type="EnsemblPlants" id="Solyc06g084095.1.1"/>
    </source>
</evidence>
<dbReference type="EnsemblPlants" id="Solyc06g084095.1.1">
    <property type="protein sequence ID" value="Solyc06g084095.1.1"/>
    <property type="gene ID" value="Solyc06g084095.1"/>
</dbReference>
<dbReference type="Gramene" id="Solyc06g084095.1.1">
    <property type="protein sequence ID" value="Solyc06g084095.1.1"/>
    <property type="gene ID" value="Solyc06g084095.1"/>
</dbReference>
<evidence type="ECO:0000313" key="2">
    <source>
        <dbReference type="Proteomes" id="UP000004994"/>
    </source>
</evidence>